<evidence type="ECO:0000313" key="2">
    <source>
        <dbReference type="Proteomes" id="UP000295689"/>
    </source>
</evidence>
<protein>
    <submittedName>
        <fullName evidence="1">Heparinase II/III-like protein</fullName>
    </submittedName>
</protein>
<dbReference type="PANTHER" id="PTHR38045">
    <property type="entry name" value="CHROMOSOME 1, WHOLE GENOME SHOTGUN SEQUENCE"/>
    <property type="match status" value="1"/>
</dbReference>
<dbReference type="Proteomes" id="UP000295689">
    <property type="component" value="Unassembled WGS sequence"/>
</dbReference>
<dbReference type="SUPFAM" id="SSF48230">
    <property type="entry name" value="Chondroitin AC/alginate lyase"/>
    <property type="match status" value="1"/>
</dbReference>
<accession>A0A4R2BL25</accession>
<dbReference type="Gene3D" id="1.50.10.100">
    <property type="entry name" value="Chondroitin AC/alginate lyase"/>
    <property type="match status" value="1"/>
</dbReference>
<comment type="caution">
    <text evidence="1">The sequence shown here is derived from an EMBL/GenBank/DDBJ whole genome shotgun (WGS) entry which is preliminary data.</text>
</comment>
<dbReference type="Gene3D" id="2.70.98.70">
    <property type="match status" value="1"/>
</dbReference>
<proteinExistence type="predicted"/>
<dbReference type="PANTHER" id="PTHR38045:SF1">
    <property type="entry name" value="HEPARINASE II_III-LIKE PROTEIN"/>
    <property type="match status" value="1"/>
</dbReference>
<evidence type="ECO:0000313" key="1">
    <source>
        <dbReference type="EMBL" id="TCN27242.1"/>
    </source>
</evidence>
<dbReference type="InterPro" id="IPR008929">
    <property type="entry name" value="Chondroitin_lyas"/>
</dbReference>
<dbReference type="AlphaFoldDB" id="A0A4R2BL25"/>
<dbReference type="RefSeq" id="WP_132001847.1">
    <property type="nucleotide sequence ID" value="NZ_JABUHM010000001.1"/>
</dbReference>
<sequence length="609" mass="70426">MQKEGIKSVITPRTLLLFKDKAEIKDWRRKIIENPVYEPILNEVKEEGNRLIKESDPELSFTLFRIFGETGSRLEYEKVYFQRRRRLNTFAIMLLLEPHNDVCREALENTIWSICNEYTWCLPAHLMNGPETKLSTNNCLINQSVQEFTIDLFAAETAFSLSEIMKLLESDLNPQICKRIYEEVNRRIFHPFIKQEPFPWETATHNWAAVCGGAIGAAAMYLVNDDDTLAMILNKVLRTMDFYLDGFREDGICLEGYGYWQYGFGYYVYFADLLKTKSAGVLDLFQTSKVREIAFFEQKSFLFGNQVVNFSDAVPTAEVFLGLSHYLSRVYPDFEVPEKSLGASYTADHCSRWAPAIRNLIWFDEAKEGKEWKPATFFSEDSQWFISRHRSEQGQFSFAAKGGHNDEPHNHNDIGHFILQGNGRVFLKDLGSGLYNNDYFGDRRYSFLCNGSQGHSVPLINGLTQREGGGCRASIKNAAEEGKVEVFEIDIAKAYELEELQTLIRKFTWTKKSLPTLVLEDYYSFKKGPSSIVERLITPILTVLEVEEGIILEGKERLRILFDRNQLIFEAQRLSFMNHFGENEELMALDFQVRNPGKEIWTKFVFEFI</sequence>
<name>A0A4R2BL25_9BACI</name>
<keyword evidence="2" id="KW-1185">Reference proteome</keyword>
<gene>
    <name evidence="1" type="ORF">EV146_102189</name>
</gene>
<organism evidence="1 2">
    <name type="scientific">Mesobacillus foraminis</name>
    <dbReference type="NCBI Taxonomy" id="279826"/>
    <lineage>
        <taxon>Bacteria</taxon>
        <taxon>Bacillati</taxon>
        <taxon>Bacillota</taxon>
        <taxon>Bacilli</taxon>
        <taxon>Bacillales</taxon>
        <taxon>Bacillaceae</taxon>
        <taxon>Mesobacillus</taxon>
    </lineage>
</organism>
<dbReference type="EMBL" id="SLVV01000002">
    <property type="protein sequence ID" value="TCN27242.1"/>
    <property type="molecule type" value="Genomic_DNA"/>
</dbReference>
<reference evidence="1 2" key="1">
    <citation type="journal article" date="2015" name="Stand. Genomic Sci.">
        <title>Genomic Encyclopedia of Bacterial and Archaeal Type Strains, Phase III: the genomes of soil and plant-associated and newly described type strains.</title>
        <authorList>
            <person name="Whitman W.B."/>
            <person name="Woyke T."/>
            <person name="Klenk H.P."/>
            <person name="Zhou Y."/>
            <person name="Lilburn T.G."/>
            <person name="Beck B.J."/>
            <person name="De Vos P."/>
            <person name="Vandamme P."/>
            <person name="Eisen J.A."/>
            <person name="Garrity G."/>
            <person name="Hugenholtz P."/>
            <person name="Kyrpides N.C."/>
        </authorList>
    </citation>
    <scope>NUCLEOTIDE SEQUENCE [LARGE SCALE GENOMIC DNA]</scope>
    <source>
        <strain evidence="1 2">CV53</strain>
    </source>
</reference>